<evidence type="ECO:0000259" key="2">
    <source>
        <dbReference type="PROSITE" id="PS50943"/>
    </source>
</evidence>
<organism evidence="3 4">
    <name type="scientific">Mucilaginibacter glaciei</name>
    <dbReference type="NCBI Taxonomy" id="2772109"/>
    <lineage>
        <taxon>Bacteria</taxon>
        <taxon>Pseudomonadati</taxon>
        <taxon>Bacteroidota</taxon>
        <taxon>Sphingobacteriia</taxon>
        <taxon>Sphingobacteriales</taxon>
        <taxon>Sphingobacteriaceae</taxon>
        <taxon>Mucilaginibacter</taxon>
    </lineage>
</organism>
<keyword evidence="4" id="KW-1185">Reference proteome</keyword>
<feature type="domain" description="HTH cro/C1-type" evidence="2">
    <location>
        <begin position="16"/>
        <end position="70"/>
    </location>
</feature>
<dbReference type="PANTHER" id="PTHR46797">
    <property type="entry name" value="HTH-TYPE TRANSCRIPTIONAL REGULATOR"/>
    <property type="match status" value="1"/>
</dbReference>
<gene>
    <name evidence="3" type="ORF">IDJ76_18695</name>
</gene>
<dbReference type="PROSITE" id="PS50943">
    <property type="entry name" value="HTH_CROC1"/>
    <property type="match status" value="1"/>
</dbReference>
<accession>A0A926S4C6</accession>
<evidence type="ECO:0000313" key="3">
    <source>
        <dbReference type="EMBL" id="MBD1395139.1"/>
    </source>
</evidence>
<dbReference type="SUPFAM" id="SSF47413">
    <property type="entry name" value="lambda repressor-like DNA-binding domains"/>
    <property type="match status" value="1"/>
</dbReference>
<dbReference type="InterPro" id="IPR001387">
    <property type="entry name" value="Cro/C1-type_HTH"/>
</dbReference>
<dbReference type="EMBL" id="JACWMX010000009">
    <property type="protein sequence ID" value="MBD1395139.1"/>
    <property type="molecule type" value="Genomic_DNA"/>
</dbReference>
<dbReference type="GO" id="GO:0003700">
    <property type="term" value="F:DNA-binding transcription factor activity"/>
    <property type="evidence" value="ECO:0007669"/>
    <property type="project" value="TreeGrafter"/>
</dbReference>
<dbReference type="InterPro" id="IPR010982">
    <property type="entry name" value="Lambda_DNA-bd_dom_sf"/>
</dbReference>
<dbReference type="InterPro" id="IPR050807">
    <property type="entry name" value="TransReg_Diox_bact_type"/>
</dbReference>
<dbReference type="RefSeq" id="WP_191165468.1">
    <property type="nucleotide sequence ID" value="NZ_JACWMX010000009.1"/>
</dbReference>
<dbReference type="SMART" id="SM00530">
    <property type="entry name" value="HTH_XRE"/>
    <property type="match status" value="1"/>
</dbReference>
<proteinExistence type="predicted"/>
<comment type="caution">
    <text evidence="3">The sequence shown here is derived from an EMBL/GenBank/DDBJ whole genome shotgun (WGS) entry which is preliminary data.</text>
</comment>
<dbReference type="Proteomes" id="UP000619078">
    <property type="component" value="Unassembled WGS sequence"/>
</dbReference>
<evidence type="ECO:0000256" key="1">
    <source>
        <dbReference type="ARBA" id="ARBA00023125"/>
    </source>
</evidence>
<name>A0A926S4C6_9SPHI</name>
<dbReference type="Pfam" id="PF13560">
    <property type="entry name" value="HTH_31"/>
    <property type="match status" value="1"/>
</dbReference>
<dbReference type="CDD" id="cd00093">
    <property type="entry name" value="HTH_XRE"/>
    <property type="match status" value="1"/>
</dbReference>
<protein>
    <submittedName>
        <fullName evidence="3">Helix-turn-helix transcriptional regulator</fullName>
    </submittedName>
</protein>
<dbReference type="GO" id="GO:0003677">
    <property type="term" value="F:DNA binding"/>
    <property type="evidence" value="ECO:0007669"/>
    <property type="project" value="UniProtKB-KW"/>
</dbReference>
<reference evidence="3" key="1">
    <citation type="submission" date="2020-09" db="EMBL/GenBank/DDBJ databases">
        <title>Novel species of Mucilaginibacter isolated from a glacier on the Tibetan Plateau.</title>
        <authorList>
            <person name="Liu Q."/>
            <person name="Xin Y.-H."/>
        </authorList>
    </citation>
    <scope>NUCLEOTIDE SEQUENCE</scope>
    <source>
        <strain evidence="3">ZB1P21</strain>
    </source>
</reference>
<dbReference type="PANTHER" id="PTHR46797:SF1">
    <property type="entry name" value="METHYLPHOSPHONATE SYNTHASE"/>
    <property type="match status" value="1"/>
</dbReference>
<sequence length="75" mass="8629">MKGKYYELQENFGRHLKLLREERSLSLRDLSSLCELDSSKISKIENGKTNLQLSSIFELAKGLGIDPKELLDFKI</sequence>
<dbReference type="GO" id="GO:0005829">
    <property type="term" value="C:cytosol"/>
    <property type="evidence" value="ECO:0007669"/>
    <property type="project" value="TreeGrafter"/>
</dbReference>
<evidence type="ECO:0000313" key="4">
    <source>
        <dbReference type="Proteomes" id="UP000619078"/>
    </source>
</evidence>
<dbReference type="Gene3D" id="1.10.260.40">
    <property type="entry name" value="lambda repressor-like DNA-binding domains"/>
    <property type="match status" value="1"/>
</dbReference>
<keyword evidence="1" id="KW-0238">DNA-binding</keyword>
<dbReference type="AlphaFoldDB" id="A0A926S4C6"/>